<evidence type="ECO:0000313" key="1">
    <source>
        <dbReference type="EMBL" id="AOV07853.1"/>
    </source>
</evidence>
<reference evidence="1 2" key="1">
    <citation type="submission" date="2016-09" db="EMBL/GenBank/DDBJ databases">
        <title>Complete genome sequence of the Lysinibacillus sphaericus LMG 22257, a specie of Bacillus with ureolytic activity that can effectively biodeposit calcium carbonate.</title>
        <authorList>
            <person name="Yan W."/>
        </authorList>
    </citation>
    <scope>NUCLEOTIDE SEQUENCE [LARGE SCALE GENOMIC DNA]</scope>
    <source>
        <strain evidence="1 2">LMG 22257</strain>
    </source>
</reference>
<dbReference type="Proteomes" id="UP000185746">
    <property type="component" value="Chromosome"/>
</dbReference>
<sequence>MKDFLSVIQLLKRFGIYIYTGNKVDDIELIMEEVVELYENGLIMKDDYLKAILILREERRK</sequence>
<organism evidence="1 2">
    <name type="scientific">Sporosarcina ureilytica</name>
    <dbReference type="NCBI Taxonomy" id="298596"/>
    <lineage>
        <taxon>Bacteria</taxon>
        <taxon>Bacillati</taxon>
        <taxon>Bacillota</taxon>
        <taxon>Bacilli</taxon>
        <taxon>Bacillales</taxon>
        <taxon>Caryophanaceae</taxon>
        <taxon>Sporosarcina</taxon>
    </lineage>
</organism>
<dbReference type="Gene3D" id="1.10.287.760">
    <property type="entry name" value="YqgQ-like"/>
    <property type="match status" value="1"/>
</dbReference>
<dbReference type="EMBL" id="CP017560">
    <property type="protein sequence ID" value="AOV07853.1"/>
    <property type="molecule type" value="Genomic_DNA"/>
</dbReference>
<name>A0A1D8JGN2_9BACL</name>
<dbReference type="RefSeq" id="WP_075527999.1">
    <property type="nucleotide sequence ID" value="NZ_CP017560.1"/>
</dbReference>
<dbReference type="SUPFAM" id="SSF158379">
    <property type="entry name" value="YqgQ-like"/>
    <property type="match status" value="1"/>
</dbReference>
<proteinExistence type="predicted"/>
<gene>
    <name evidence="1" type="ORF">BI350_10115</name>
</gene>
<evidence type="ECO:0000313" key="2">
    <source>
        <dbReference type="Proteomes" id="UP000185746"/>
    </source>
</evidence>
<dbReference type="InterPro" id="IPR023164">
    <property type="entry name" value="YqgQ-like_sf"/>
</dbReference>
<dbReference type="AlphaFoldDB" id="A0A1D8JGN2"/>
<dbReference type="KEGG" id="surl:BI350_10115"/>
<dbReference type="Pfam" id="PF06014">
    <property type="entry name" value="YqgQ-like"/>
    <property type="match status" value="1"/>
</dbReference>
<evidence type="ECO:0008006" key="3">
    <source>
        <dbReference type="Google" id="ProtNLM"/>
    </source>
</evidence>
<protein>
    <recommendedName>
        <fullName evidence="3">Cytosolic protein</fullName>
    </recommendedName>
</protein>
<keyword evidence="2" id="KW-1185">Reference proteome</keyword>
<dbReference type="InterPro" id="IPR009256">
    <property type="entry name" value="YqgQ-like"/>
</dbReference>
<accession>A0A1D8JGN2</accession>